<gene>
    <name evidence="1" type="ORF">K491DRAFT_743562</name>
</gene>
<sequence length="184" mass="21677">MELSGEPDIIIQEQVVVQHFCFRYVFWNNDLFTTDNKRKGLSEIATEDDMGKLLMKYIANSAVRPEQYFKLPEDSLITDFTLQEVLYRHILESTANIELLRNQKFFELPKQANDEELQMFKEGGELHSLVPTKESIVSHFTRKLYEYLLKQLDVWKAEDNEEDGESLECEAEDWIEVAVKIFRS</sequence>
<accession>A0A6A6TEE1</accession>
<dbReference type="Proteomes" id="UP000799324">
    <property type="component" value="Unassembled WGS sequence"/>
</dbReference>
<dbReference type="AlphaFoldDB" id="A0A6A6TEE1"/>
<reference evidence="1" key="1">
    <citation type="journal article" date="2020" name="Stud. Mycol.">
        <title>101 Dothideomycetes genomes: a test case for predicting lifestyles and emergence of pathogens.</title>
        <authorList>
            <person name="Haridas S."/>
            <person name="Albert R."/>
            <person name="Binder M."/>
            <person name="Bloem J."/>
            <person name="Labutti K."/>
            <person name="Salamov A."/>
            <person name="Andreopoulos B."/>
            <person name="Baker S."/>
            <person name="Barry K."/>
            <person name="Bills G."/>
            <person name="Bluhm B."/>
            <person name="Cannon C."/>
            <person name="Castanera R."/>
            <person name="Culley D."/>
            <person name="Daum C."/>
            <person name="Ezra D."/>
            <person name="Gonzalez J."/>
            <person name="Henrissat B."/>
            <person name="Kuo A."/>
            <person name="Liang C."/>
            <person name="Lipzen A."/>
            <person name="Lutzoni F."/>
            <person name="Magnuson J."/>
            <person name="Mondo S."/>
            <person name="Nolan M."/>
            <person name="Ohm R."/>
            <person name="Pangilinan J."/>
            <person name="Park H.-J."/>
            <person name="Ramirez L."/>
            <person name="Alfaro M."/>
            <person name="Sun H."/>
            <person name="Tritt A."/>
            <person name="Yoshinaga Y."/>
            <person name="Zwiers L.-H."/>
            <person name="Turgeon B."/>
            <person name="Goodwin S."/>
            <person name="Spatafora J."/>
            <person name="Crous P."/>
            <person name="Grigoriev I."/>
        </authorList>
    </citation>
    <scope>NUCLEOTIDE SEQUENCE</scope>
    <source>
        <strain evidence="1">CBS 122681</strain>
    </source>
</reference>
<proteinExistence type="predicted"/>
<dbReference type="EMBL" id="MU004330">
    <property type="protein sequence ID" value="KAF2657004.1"/>
    <property type="molecule type" value="Genomic_DNA"/>
</dbReference>
<name>A0A6A6TEE1_9PLEO</name>
<keyword evidence="2" id="KW-1185">Reference proteome</keyword>
<protein>
    <submittedName>
        <fullName evidence="1">Uncharacterized protein</fullName>
    </submittedName>
</protein>
<evidence type="ECO:0000313" key="1">
    <source>
        <dbReference type="EMBL" id="KAF2657004.1"/>
    </source>
</evidence>
<organism evidence="1 2">
    <name type="scientific">Lophiostoma macrostomum CBS 122681</name>
    <dbReference type="NCBI Taxonomy" id="1314788"/>
    <lineage>
        <taxon>Eukaryota</taxon>
        <taxon>Fungi</taxon>
        <taxon>Dikarya</taxon>
        <taxon>Ascomycota</taxon>
        <taxon>Pezizomycotina</taxon>
        <taxon>Dothideomycetes</taxon>
        <taxon>Pleosporomycetidae</taxon>
        <taxon>Pleosporales</taxon>
        <taxon>Lophiostomataceae</taxon>
        <taxon>Lophiostoma</taxon>
    </lineage>
</organism>
<evidence type="ECO:0000313" key="2">
    <source>
        <dbReference type="Proteomes" id="UP000799324"/>
    </source>
</evidence>